<reference evidence="1 2" key="1">
    <citation type="submission" date="2020-04" db="EMBL/GenBank/DDBJ databases">
        <title>Perkinsus olseni comparative genomics.</title>
        <authorList>
            <person name="Bogema D.R."/>
        </authorList>
    </citation>
    <scope>NUCLEOTIDE SEQUENCE [LARGE SCALE GENOMIC DNA]</scope>
    <source>
        <strain evidence="1 2">ATCC PRA-207</strain>
    </source>
</reference>
<organism evidence="1 2">
    <name type="scientific">Perkinsus olseni</name>
    <name type="common">Perkinsus atlanticus</name>
    <dbReference type="NCBI Taxonomy" id="32597"/>
    <lineage>
        <taxon>Eukaryota</taxon>
        <taxon>Sar</taxon>
        <taxon>Alveolata</taxon>
        <taxon>Perkinsozoa</taxon>
        <taxon>Perkinsea</taxon>
        <taxon>Perkinsida</taxon>
        <taxon>Perkinsidae</taxon>
        <taxon>Perkinsus</taxon>
    </lineage>
</organism>
<evidence type="ECO:0000313" key="2">
    <source>
        <dbReference type="Proteomes" id="UP000553632"/>
    </source>
</evidence>
<feature type="non-terminal residue" evidence="1">
    <location>
        <position position="186"/>
    </location>
</feature>
<dbReference type="Proteomes" id="UP000553632">
    <property type="component" value="Unassembled WGS sequence"/>
</dbReference>
<proteinExistence type="predicted"/>
<gene>
    <name evidence="1" type="ORF">FOZ63_008042</name>
</gene>
<dbReference type="AlphaFoldDB" id="A0A7J6SYC2"/>
<name>A0A7J6SYC2_PEROL</name>
<protein>
    <recommendedName>
        <fullName evidence="3">RNA-directed DNA polymerase from mobile element jockey</fullName>
    </recommendedName>
</protein>
<accession>A0A7J6SYC2</accession>
<dbReference type="EMBL" id="JABANO010014791">
    <property type="protein sequence ID" value="KAF4737974.1"/>
    <property type="molecule type" value="Genomic_DNA"/>
</dbReference>
<comment type="caution">
    <text evidence="1">The sequence shown here is derived from an EMBL/GenBank/DDBJ whole genome shotgun (WGS) entry which is preliminary data.</text>
</comment>
<sequence length="186" mass="20946">MTKCRVTDDKAMWKKKDTFKVRSVGSTIPKSLTVEKLGDYMSKDLYGVEPTEPVICDEEGGMPTTATDQNHETKPLDIQLDEVTEAIKRAKNKISCGVDGRPAEILKIGTVMAKWIHRVCQACFEAERLPRQWDISKVTPIYKSGNKSDFPNYRTILSPCAAAKIFSTIILARMYPDIDRTIDNSQ</sequence>
<evidence type="ECO:0000313" key="1">
    <source>
        <dbReference type="EMBL" id="KAF4737974.1"/>
    </source>
</evidence>
<evidence type="ECO:0008006" key="3">
    <source>
        <dbReference type="Google" id="ProtNLM"/>
    </source>
</evidence>
<dbReference type="PANTHER" id="PTHR19446">
    <property type="entry name" value="REVERSE TRANSCRIPTASES"/>
    <property type="match status" value="1"/>
</dbReference>
<keyword evidence="2" id="KW-1185">Reference proteome</keyword>